<dbReference type="OrthoDB" id="5906376at2"/>
<dbReference type="RefSeq" id="WP_073585946.1">
    <property type="nucleotide sequence ID" value="NZ_AP024898.1"/>
</dbReference>
<protein>
    <submittedName>
        <fullName evidence="1">Uncharacterized protein</fullName>
    </submittedName>
</protein>
<reference evidence="2" key="1">
    <citation type="submission" date="2016-12" db="EMBL/GenBank/DDBJ databases">
        <authorList>
            <person name="Rodrigo-Torres L."/>
            <person name="Arahal R.D."/>
            <person name="Lucena T."/>
        </authorList>
    </citation>
    <scope>NUCLEOTIDE SEQUENCE [LARGE SCALE GENOMIC DNA]</scope>
</reference>
<dbReference type="Proteomes" id="UP000184600">
    <property type="component" value="Unassembled WGS sequence"/>
</dbReference>
<evidence type="ECO:0000313" key="2">
    <source>
        <dbReference type="Proteomes" id="UP000184600"/>
    </source>
</evidence>
<dbReference type="AlphaFoldDB" id="A0A1M7Z0N7"/>
<sequence>MVGIPQVVDEKIKWLSGQVDVEFPTEPSLKGRSIYLASIKQCRYSEIVPDPASDAYTDEALTNTYLVDFHRLTVMFALLQANQYDGQAEKDAIVEFFTQIILSPPCQLYLGFEAGQAVAAAIITRNDSELLISDIVILPNQLYPSADDFSRVLMKKVDVSPSGSIRCFIESGE</sequence>
<name>A0A1M7Z0N7_9VIBR</name>
<organism evidence="1 2">
    <name type="scientific">Vibrio quintilis</name>
    <dbReference type="NCBI Taxonomy" id="1117707"/>
    <lineage>
        <taxon>Bacteria</taxon>
        <taxon>Pseudomonadati</taxon>
        <taxon>Pseudomonadota</taxon>
        <taxon>Gammaproteobacteria</taxon>
        <taxon>Vibrionales</taxon>
        <taxon>Vibrionaceae</taxon>
        <taxon>Vibrio</taxon>
    </lineage>
</organism>
<keyword evidence="2" id="KW-1185">Reference proteome</keyword>
<evidence type="ECO:0000313" key="1">
    <source>
        <dbReference type="EMBL" id="SHO58498.1"/>
    </source>
</evidence>
<proteinExistence type="predicted"/>
<gene>
    <name evidence="1" type="ORF">VQ7734_04270</name>
</gene>
<dbReference type="EMBL" id="FRFG01000065">
    <property type="protein sequence ID" value="SHO58498.1"/>
    <property type="molecule type" value="Genomic_DNA"/>
</dbReference>
<accession>A0A1M7Z0N7</accession>